<dbReference type="EMBL" id="CAJJDO010000003">
    <property type="protein sequence ID" value="CAD8134158.1"/>
    <property type="molecule type" value="Genomic_DNA"/>
</dbReference>
<accession>A0A8S1S1N1</accession>
<organism evidence="1 2">
    <name type="scientific">Paramecium pentaurelia</name>
    <dbReference type="NCBI Taxonomy" id="43138"/>
    <lineage>
        <taxon>Eukaryota</taxon>
        <taxon>Sar</taxon>
        <taxon>Alveolata</taxon>
        <taxon>Ciliophora</taxon>
        <taxon>Intramacronucleata</taxon>
        <taxon>Oligohymenophorea</taxon>
        <taxon>Peniculida</taxon>
        <taxon>Parameciidae</taxon>
        <taxon>Paramecium</taxon>
    </lineage>
</organism>
<evidence type="ECO:0000313" key="2">
    <source>
        <dbReference type="Proteomes" id="UP000689195"/>
    </source>
</evidence>
<proteinExistence type="predicted"/>
<keyword evidence="2" id="KW-1185">Reference proteome</keyword>
<reference evidence="1" key="1">
    <citation type="submission" date="2021-01" db="EMBL/GenBank/DDBJ databases">
        <authorList>
            <consortium name="Genoscope - CEA"/>
            <person name="William W."/>
        </authorList>
    </citation>
    <scope>NUCLEOTIDE SEQUENCE</scope>
</reference>
<protein>
    <submittedName>
        <fullName evidence="1">Uncharacterized protein</fullName>
    </submittedName>
</protein>
<dbReference type="Proteomes" id="UP000689195">
    <property type="component" value="Unassembled WGS sequence"/>
</dbReference>
<evidence type="ECO:0000313" key="1">
    <source>
        <dbReference type="EMBL" id="CAD8134158.1"/>
    </source>
</evidence>
<dbReference type="AlphaFoldDB" id="A0A8S1S1N1"/>
<name>A0A8S1S1N1_9CILI</name>
<comment type="caution">
    <text evidence="1">The sequence shown here is derived from an EMBL/GenBank/DDBJ whole genome shotgun (WGS) entry which is preliminary data.</text>
</comment>
<gene>
    <name evidence="1" type="ORF">PPENT_87.1.T0030163</name>
</gene>
<sequence length="229" mass="26821">MSNIHYNFRFCILQVPIGHPIQQQVLKAGYQQYELEHQQTQEPFSAKQVQLETHCAILGQSVQQVDPCIQAPGEHFEHDVEQAFWHSLQTEAQLSQKQQSFLSKQYVSEGFNSQHISLNQYCLNKQVTEQYVTITELPLIFSRPKVFIDYSHTSTHFQFKLSLNYGQHYLIHSLFFKYDLGLQLKHQFEFGPEHVLHLQLQLQQLNPSQYAPTSGISSQHLLFKEYQKV</sequence>